<feature type="transmembrane region" description="Helical" evidence="1">
    <location>
        <begin position="100"/>
        <end position="118"/>
    </location>
</feature>
<proteinExistence type="predicted"/>
<keyword evidence="1" id="KW-1133">Transmembrane helix</keyword>
<keyword evidence="3" id="KW-1185">Reference proteome</keyword>
<feature type="transmembrane region" description="Helical" evidence="1">
    <location>
        <begin position="12"/>
        <end position="33"/>
    </location>
</feature>
<dbReference type="Proteomes" id="UP000054337">
    <property type="component" value="Unassembled WGS sequence"/>
</dbReference>
<dbReference type="HOGENOM" id="CLU_849891_0_0_1"/>
<evidence type="ECO:0000313" key="3">
    <source>
        <dbReference type="Proteomes" id="UP000054337"/>
    </source>
</evidence>
<reference evidence="2 3" key="1">
    <citation type="journal article" date="2013" name="PLoS Genet.">
        <title>Comparative genome structure, secondary metabolite, and effector coding capacity across Cochliobolus pathogens.</title>
        <authorList>
            <person name="Condon B.J."/>
            <person name="Leng Y."/>
            <person name="Wu D."/>
            <person name="Bushley K.E."/>
            <person name="Ohm R.A."/>
            <person name="Otillar R."/>
            <person name="Martin J."/>
            <person name="Schackwitz W."/>
            <person name="Grimwood J."/>
            <person name="MohdZainudin N."/>
            <person name="Xue C."/>
            <person name="Wang R."/>
            <person name="Manning V.A."/>
            <person name="Dhillon B."/>
            <person name="Tu Z.J."/>
            <person name="Steffenson B.J."/>
            <person name="Salamov A."/>
            <person name="Sun H."/>
            <person name="Lowry S."/>
            <person name="LaButti K."/>
            <person name="Han J."/>
            <person name="Copeland A."/>
            <person name="Lindquist E."/>
            <person name="Barry K."/>
            <person name="Schmutz J."/>
            <person name="Baker S.E."/>
            <person name="Ciuffetti L.M."/>
            <person name="Grigoriev I.V."/>
            <person name="Zhong S."/>
            <person name="Turgeon B.G."/>
        </authorList>
    </citation>
    <scope>NUCLEOTIDE SEQUENCE [LARGE SCALE GENOMIC DNA]</scope>
    <source>
        <strain evidence="2 3">FI3</strain>
    </source>
</reference>
<accession>W7F0K6</accession>
<dbReference type="EMBL" id="KI968692">
    <property type="protein sequence ID" value="EUN32714.1"/>
    <property type="molecule type" value="Genomic_DNA"/>
</dbReference>
<keyword evidence="1" id="KW-0472">Membrane</keyword>
<dbReference type="GeneID" id="26250128"/>
<dbReference type="RefSeq" id="XP_014562232.1">
    <property type="nucleotide sequence ID" value="XM_014706746.1"/>
</dbReference>
<organism evidence="2 3">
    <name type="scientific">Bipolaris victoriae (strain FI3)</name>
    <name type="common">Victoria blight of oats agent</name>
    <name type="synonym">Cochliobolus victoriae</name>
    <dbReference type="NCBI Taxonomy" id="930091"/>
    <lineage>
        <taxon>Eukaryota</taxon>
        <taxon>Fungi</taxon>
        <taxon>Dikarya</taxon>
        <taxon>Ascomycota</taxon>
        <taxon>Pezizomycotina</taxon>
        <taxon>Dothideomycetes</taxon>
        <taxon>Pleosporomycetidae</taxon>
        <taxon>Pleosporales</taxon>
        <taxon>Pleosporineae</taxon>
        <taxon>Pleosporaceae</taxon>
        <taxon>Bipolaris</taxon>
    </lineage>
</organism>
<sequence>MRNWGRTDVDAMYLWLAGRLWGIASMSLFQTYMRSLHGHLERQHPSGSVYLHMYLCDGASTRYEKPYLGFEQRRAERLGHDVRLGCCALSHNGGAAGGETHVGILITIFFLFFLFDLLREQQHRFPQVVQSADDNGVLLRVVLINSTLRPTRASPVLPRRPPSQPSALSAWCAQPAACQCRNPSLASSAQRSSVADKQSVADRAIFFRSPCQGEAAKWRIQPGSACFVLLRRRPKGLAYCQERLHPNLSIAAVLEEGQDATQGWPTNACFSRYGDPFQGHLPSPIHGSSHAPTANIIIPQRKKQQQRQFLEPCSRHLTQGSSPNRPA</sequence>
<dbReference type="AlphaFoldDB" id="W7F0K6"/>
<name>W7F0K6_BIPV3</name>
<protein>
    <submittedName>
        <fullName evidence="2">Uncharacterized protein</fullName>
    </submittedName>
</protein>
<evidence type="ECO:0000256" key="1">
    <source>
        <dbReference type="SAM" id="Phobius"/>
    </source>
</evidence>
<keyword evidence="1" id="KW-0812">Transmembrane</keyword>
<gene>
    <name evidence="2" type="ORF">COCVIDRAFT_11219</name>
</gene>
<evidence type="ECO:0000313" key="2">
    <source>
        <dbReference type="EMBL" id="EUN32714.1"/>
    </source>
</evidence>